<feature type="transmembrane region" description="Helical" evidence="8">
    <location>
        <begin position="272"/>
        <end position="292"/>
    </location>
</feature>
<evidence type="ECO:0000313" key="9">
    <source>
        <dbReference type="EMBL" id="RJE81867.1"/>
    </source>
</evidence>
<reference evidence="10" key="1">
    <citation type="submission" date="2018-09" db="EMBL/GenBank/DDBJ databases">
        <title>Acidovorax cavernicola nov. sp. isolated from Gruta de las Maravillas (Aracena, Spain).</title>
        <authorList>
            <person name="Jurado V."/>
            <person name="Gutierrez-Patricio S."/>
            <person name="Gonzalez-Pimentel J.L."/>
            <person name="Miller A.Z."/>
            <person name="Laiz L."/>
            <person name="Saiz-Jimenez C."/>
        </authorList>
    </citation>
    <scope>NUCLEOTIDE SEQUENCE [LARGE SCALE GENOMIC DNA]</scope>
    <source>
        <strain evidence="10">1011MAR3C25</strain>
    </source>
</reference>
<evidence type="ECO:0000256" key="3">
    <source>
        <dbReference type="ARBA" id="ARBA00022448"/>
    </source>
</evidence>
<dbReference type="GO" id="GO:0005886">
    <property type="term" value="C:plasma membrane"/>
    <property type="evidence" value="ECO:0007669"/>
    <property type="project" value="UniProtKB-SubCell"/>
</dbReference>
<feature type="transmembrane region" description="Helical" evidence="8">
    <location>
        <begin position="85"/>
        <end position="106"/>
    </location>
</feature>
<feature type="transmembrane region" description="Helical" evidence="8">
    <location>
        <begin position="50"/>
        <end position="73"/>
    </location>
</feature>
<dbReference type="SUPFAM" id="SSF81345">
    <property type="entry name" value="ABC transporter involved in vitamin B12 uptake, BtuC"/>
    <property type="match status" value="1"/>
</dbReference>
<keyword evidence="5 8" id="KW-0812">Transmembrane</keyword>
<name>A0A418SLU0_9RHOB</name>
<comment type="caution">
    <text evidence="9">The sequence shown here is derived from an EMBL/GenBank/DDBJ whole genome shotgun (WGS) entry which is preliminary data.</text>
</comment>
<comment type="similarity">
    <text evidence="2">Belongs to the binding-protein-dependent transport system permease family. FecCD subfamily.</text>
</comment>
<feature type="transmembrane region" description="Helical" evidence="8">
    <location>
        <begin position="138"/>
        <end position="159"/>
    </location>
</feature>
<sequence length="324" mass="34220">MQGRPVDKRLRLIFAGLGLVLMVAIAVWMLQGLPEGRARSFVLGLRAERLAGLLLVGVTTGVATVMFQTLAGNRVLTPQIMGFDSLYILLQTILVAGLGITGFASIPTWSKFLLDTAVMIALGCILFGSLLGRGSRDIARTILTGVILGVMFRSLSAFIGRVLDPNEFAVVQQSSFASFGHLDAALLPVAAILTAAAVGLALSMAGQLDVLGLGRDRAVALGLRHRRVVFVTLGLVAVLVAVPTALIGPVTFFGLIVAGLTHGILRNPRHAMLLPAAGMIAAIMLIAGQLVFERLLGQASFLSVVIEFAGGLFFLYLLLKGRIR</sequence>
<dbReference type="PANTHER" id="PTHR30472:SF19">
    <property type="entry name" value="PETROBACTIN IMPORT SYSTEM PERMEASE PROTEIN YCLO"/>
    <property type="match status" value="1"/>
</dbReference>
<proteinExistence type="inferred from homology"/>
<dbReference type="Pfam" id="PF01032">
    <property type="entry name" value="FecCD"/>
    <property type="match status" value="1"/>
</dbReference>
<feature type="transmembrane region" description="Helical" evidence="8">
    <location>
        <begin position="12"/>
        <end position="30"/>
    </location>
</feature>
<gene>
    <name evidence="9" type="ORF">D3P04_22710</name>
</gene>
<keyword evidence="3" id="KW-0813">Transport</keyword>
<keyword evidence="6 8" id="KW-1133">Transmembrane helix</keyword>
<protein>
    <submittedName>
        <fullName evidence="9">Enterobactin ABC transporter permease</fullName>
    </submittedName>
</protein>
<evidence type="ECO:0000256" key="7">
    <source>
        <dbReference type="ARBA" id="ARBA00023136"/>
    </source>
</evidence>
<evidence type="ECO:0000256" key="1">
    <source>
        <dbReference type="ARBA" id="ARBA00004651"/>
    </source>
</evidence>
<dbReference type="AlphaFoldDB" id="A0A418SLU0"/>
<feature type="transmembrane region" description="Helical" evidence="8">
    <location>
        <begin position="179"/>
        <end position="202"/>
    </location>
</feature>
<evidence type="ECO:0000256" key="8">
    <source>
        <dbReference type="SAM" id="Phobius"/>
    </source>
</evidence>
<dbReference type="OrthoDB" id="9796260at2"/>
<keyword evidence="10" id="KW-1185">Reference proteome</keyword>
<dbReference type="InterPro" id="IPR000522">
    <property type="entry name" value="ABC_transptr_permease_BtuC"/>
</dbReference>
<evidence type="ECO:0000256" key="4">
    <source>
        <dbReference type="ARBA" id="ARBA00022475"/>
    </source>
</evidence>
<dbReference type="InterPro" id="IPR037294">
    <property type="entry name" value="ABC_BtuC-like"/>
</dbReference>
<feature type="transmembrane region" description="Helical" evidence="8">
    <location>
        <begin position="298"/>
        <end position="319"/>
    </location>
</feature>
<dbReference type="GO" id="GO:0022857">
    <property type="term" value="F:transmembrane transporter activity"/>
    <property type="evidence" value="ECO:0007669"/>
    <property type="project" value="InterPro"/>
</dbReference>
<evidence type="ECO:0000256" key="5">
    <source>
        <dbReference type="ARBA" id="ARBA00022692"/>
    </source>
</evidence>
<comment type="subcellular location">
    <subcellularLocation>
        <location evidence="1">Cell membrane</location>
        <topology evidence="1">Multi-pass membrane protein</topology>
    </subcellularLocation>
</comment>
<feature type="transmembrane region" description="Helical" evidence="8">
    <location>
        <begin position="246"/>
        <end position="265"/>
    </location>
</feature>
<dbReference type="EMBL" id="QZCG01000027">
    <property type="protein sequence ID" value="RJE81867.1"/>
    <property type="molecule type" value="Genomic_DNA"/>
</dbReference>
<evidence type="ECO:0000256" key="2">
    <source>
        <dbReference type="ARBA" id="ARBA00007935"/>
    </source>
</evidence>
<organism evidence="9 10">
    <name type="scientific">Paracoccus onubensis</name>
    <dbReference type="NCBI Taxonomy" id="1675788"/>
    <lineage>
        <taxon>Bacteria</taxon>
        <taxon>Pseudomonadati</taxon>
        <taxon>Pseudomonadota</taxon>
        <taxon>Alphaproteobacteria</taxon>
        <taxon>Rhodobacterales</taxon>
        <taxon>Paracoccaceae</taxon>
        <taxon>Paracoccus</taxon>
    </lineage>
</organism>
<keyword evidence="4" id="KW-1003">Cell membrane</keyword>
<evidence type="ECO:0000313" key="10">
    <source>
        <dbReference type="Proteomes" id="UP000284202"/>
    </source>
</evidence>
<accession>A0A418SLU0</accession>
<feature type="transmembrane region" description="Helical" evidence="8">
    <location>
        <begin position="112"/>
        <end position="131"/>
    </location>
</feature>
<dbReference type="GO" id="GO:0033214">
    <property type="term" value="P:siderophore-iron import into cell"/>
    <property type="evidence" value="ECO:0007669"/>
    <property type="project" value="TreeGrafter"/>
</dbReference>
<dbReference type="Proteomes" id="UP000284202">
    <property type="component" value="Unassembled WGS sequence"/>
</dbReference>
<dbReference type="Gene3D" id="1.10.3470.10">
    <property type="entry name" value="ABC transporter involved in vitamin B12 uptake, BtuC"/>
    <property type="match status" value="1"/>
</dbReference>
<dbReference type="PANTHER" id="PTHR30472">
    <property type="entry name" value="FERRIC ENTEROBACTIN TRANSPORT SYSTEM PERMEASE PROTEIN"/>
    <property type="match status" value="1"/>
</dbReference>
<evidence type="ECO:0000256" key="6">
    <source>
        <dbReference type="ARBA" id="ARBA00022989"/>
    </source>
</evidence>
<keyword evidence="7 8" id="KW-0472">Membrane</keyword>